<sequence>MILGIDASNIGGGGGVTHLKEIISSSDNLVNDYSIERIIVFSSKKVLDEIEDHEYLIKLTFPELNKGLLSRVVFQLFKYDKEIKERCDILFSLTGDYIGKFHPVVGMSRNMLLYERNIWKEIKQPKEILRFWLNFKKQKRCFKNASGLIFISKYAQEYANKSLDIQRKLQEIIPHGVSAQFTGQVLEQKKLTSYTEENPFNFLYVSTVHVYKNQWNVVRAISNLRKKGYPVTLTLVGGVIFEPAGQLLEETINEVDPQNTFIFNKGHIPYQNISDEYKKASGIIFASHCENMPNILMESMASGVPIVCSNKQPMPEFLKNNGFYFNPKEVESIEKAIIEFLKQPEKRALMAHNNIKEIKNYTWEKTASETFSFISKVYIQITKNVQK</sequence>
<evidence type="ECO:0000259" key="2">
    <source>
        <dbReference type="Pfam" id="PF00534"/>
    </source>
</evidence>
<name>A0A2I0R0L9_9FLAO</name>
<evidence type="ECO:0000313" key="4">
    <source>
        <dbReference type="Proteomes" id="UP000236654"/>
    </source>
</evidence>
<dbReference type="PANTHER" id="PTHR46401">
    <property type="entry name" value="GLYCOSYLTRANSFERASE WBBK-RELATED"/>
    <property type="match status" value="1"/>
</dbReference>
<keyword evidence="1" id="KW-0808">Transferase</keyword>
<gene>
    <name evidence="3" type="ORF">CW751_12725</name>
</gene>
<dbReference type="OrthoDB" id="9811239at2"/>
<proteinExistence type="predicted"/>
<dbReference type="InterPro" id="IPR001296">
    <property type="entry name" value="Glyco_trans_1"/>
</dbReference>
<comment type="caution">
    <text evidence="3">The sequence shown here is derived from an EMBL/GenBank/DDBJ whole genome shotgun (WGS) entry which is preliminary data.</text>
</comment>
<keyword evidence="4" id="KW-1185">Reference proteome</keyword>
<evidence type="ECO:0000313" key="3">
    <source>
        <dbReference type="EMBL" id="PKR79940.1"/>
    </source>
</evidence>
<dbReference type="PANTHER" id="PTHR46401:SF2">
    <property type="entry name" value="GLYCOSYLTRANSFERASE WBBK-RELATED"/>
    <property type="match status" value="1"/>
</dbReference>
<reference evidence="3 4" key="1">
    <citation type="submission" date="2017-12" db="EMBL/GenBank/DDBJ databases">
        <title>The draft genome sequence of Brumimicrobium saltpan LHR20.</title>
        <authorList>
            <person name="Do Z.-J."/>
            <person name="Luo H.-R."/>
        </authorList>
    </citation>
    <scope>NUCLEOTIDE SEQUENCE [LARGE SCALE GENOMIC DNA]</scope>
    <source>
        <strain evidence="3 4">LHR20</strain>
    </source>
</reference>
<dbReference type="Proteomes" id="UP000236654">
    <property type="component" value="Unassembled WGS sequence"/>
</dbReference>
<dbReference type="AlphaFoldDB" id="A0A2I0R0L9"/>
<organism evidence="3 4">
    <name type="scientific">Brumimicrobium salinarum</name>
    <dbReference type="NCBI Taxonomy" id="2058658"/>
    <lineage>
        <taxon>Bacteria</taxon>
        <taxon>Pseudomonadati</taxon>
        <taxon>Bacteroidota</taxon>
        <taxon>Flavobacteriia</taxon>
        <taxon>Flavobacteriales</taxon>
        <taxon>Crocinitomicaceae</taxon>
        <taxon>Brumimicrobium</taxon>
    </lineage>
</organism>
<feature type="domain" description="Glycosyl transferase family 1" evidence="2">
    <location>
        <begin position="196"/>
        <end position="355"/>
    </location>
</feature>
<protein>
    <recommendedName>
        <fullName evidence="2">Glycosyl transferase family 1 domain-containing protein</fullName>
    </recommendedName>
</protein>
<accession>A0A2I0R0L9</accession>
<dbReference type="GO" id="GO:0009103">
    <property type="term" value="P:lipopolysaccharide biosynthetic process"/>
    <property type="evidence" value="ECO:0007669"/>
    <property type="project" value="TreeGrafter"/>
</dbReference>
<evidence type="ECO:0000256" key="1">
    <source>
        <dbReference type="ARBA" id="ARBA00022679"/>
    </source>
</evidence>
<dbReference type="Gene3D" id="3.40.50.2000">
    <property type="entry name" value="Glycogen Phosphorylase B"/>
    <property type="match status" value="2"/>
</dbReference>
<dbReference type="Pfam" id="PF00534">
    <property type="entry name" value="Glycos_transf_1"/>
    <property type="match status" value="1"/>
</dbReference>
<dbReference type="GO" id="GO:0016757">
    <property type="term" value="F:glycosyltransferase activity"/>
    <property type="evidence" value="ECO:0007669"/>
    <property type="project" value="InterPro"/>
</dbReference>
<dbReference type="RefSeq" id="WP_101335410.1">
    <property type="nucleotide sequence ID" value="NZ_PJNI01000016.1"/>
</dbReference>
<dbReference type="SUPFAM" id="SSF53756">
    <property type="entry name" value="UDP-Glycosyltransferase/glycogen phosphorylase"/>
    <property type="match status" value="1"/>
</dbReference>
<dbReference type="EMBL" id="PJNI01000016">
    <property type="protein sequence ID" value="PKR79940.1"/>
    <property type="molecule type" value="Genomic_DNA"/>
</dbReference>